<keyword evidence="3" id="KW-0732">Signal</keyword>
<reference evidence="6" key="1">
    <citation type="submission" date="2018-02" db="EMBL/GenBank/DDBJ databases">
        <title>Genome sequencing of Solimonas sp. HR-BB.</title>
        <authorList>
            <person name="Lee Y."/>
            <person name="Jeon C.O."/>
        </authorList>
    </citation>
    <scope>NUCLEOTIDE SEQUENCE [LARGE SCALE GENOMIC DNA]</scope>
    <source>
        <strain evidence="6">HR-U</strain>
    </source>
</reference>
<dbReference type="PANTHER" id="PTHR42776:SF27">
    <property type="entry name" value="DIPEPTIDYL PEPTIDASE FAMILY MEMBER 6"/>
    <property type="match status" value="1"/>
</dbReference>
<dbReference type="SUPFAM" id="SSF53474">
    <property type="entry name" value="alpha/beta-Hydrolases"/>
    <property type="match status" value="1"/>
</dbReference>
<evidence type="ECO:0000259" key="4">
    <source>
        <dbReference type="Pfam" id="PF00326"/>
    </source>
</evidence>
<keyword evidence="1" id="KW-0378">Hydrolase</keyword>
<dbReference type="OrthoDB" id="9812921at2"/>
<dbReference type="RefSeq" id="WP_104710573.1">
    <property type="nucleotide sequence ID" value="NZ_PTRA01000001.1"/>
</dbReference>
<keyword evidence="2" id="KW-0645">Protease</keyword>
<gene>
    <name evidence="5" type="ORF">C5O19_06165</name>
</gene>
<dbReference type="Proteomes" id="UP000239590">
    <property type="component" value="Unassembled WGS sequence"/>
</dbReference>
<accession>A0A2S7ING8</accession>
<dbReference type="InterPro" id="IPR011659">
    <property type="entry name" value="WD40"/>
</dbReference>
<organism evidence="5 6">
    <name type="scientific">Siphonobacter curvatus</name>
    <dbReference type="NCBI Taxonomy" id="2094562"/>
    <lineage>
        <taxon>Bacteria</taxon>
        <taxon>Pseudomonadati</taxon>
        <taxon>Bacteroidota</taxon>
        <taxon>Cytophagia</taxon>
        <taxon>Cytophagales</taxon>
        <taxon>Cytophagaceae</taxon>
        <taxon>Siphonobacter</taxon>
    </lineage>
</organism>
<dbReference type="GO" id="GO:0004252">
    <property type="term" value="F:serine-type endopeptidase activity"/>
    <property type="evidence" value="ECO:0007669"/>
    <property type="project" value="TreeGrafter"/>
</dbReference>
<evidence type="ECO:0000256" key="2">
    <source>
        <dbReference type="ARBA" id="ARBA00022825"/>
    </source>
</evidence>
<dbReference type="InterPro" id="IPR029058">
    <property type="entry name" value="AB_hydrolase_fold"/>
</dbReference>
<dbReference type="InterPro" id="IPR011042">
    <property type="entry name" value="6-blade_b-propeller_TolB-like"/>
</dbReference>
<dbReference type="Pfam" id="PF00326">
    <property type="entry name" value="Peptidase_S9"/>
    <property type="match status" value="1"/>
</dbReference>
<dbReference type="InterPro" id="IPR001375">
    <property type="entry name" value="Peptidase_S9_cat"/>
</dbReference>
<comment type="caution">
    <text evidence="5">The sequence shown here is derived from an EMBL/GenBank/DDBJ whole genome shotgun (WGS) entry which is preliminary data.</text>
</comment>
<feature type="domain" description="Peptidase S9 prolyl oligopeptidase catalytic" evidence="4">
    <location>
        <begin position="520"/>
        <end position="727"/>
    </location>
</feature>
<dbReference type="EMBL" id="PTRA01000001">
    <property type="protein sequence ID" value="PQA59235.1"/>
    <property type="molecule type" value="Genomic_DNA"/>
</dbReference>
<keyword evidence="6" id="KW-1185">Reference proteome</keyword>
<feature type="chain" id="PRO_5015460101" evidence="3">
    <location>
        <begin position="17"/>
        <end position="729"/>
    </location>
</feature>
<name>A0A2S7ING8_9BACT</name>
<dbReference type="Pfam" id="PF07676">
    <property type="entry name" value="PD40"/>
    <property type="match status" value="2"/>
</dbReference>
<evidence type="ECO:0000313" key="5">
    <source>
        <dbReference type="EMBL" id="PQA59235.1"/>
    </source>
</evidence>
<protein>
    <submittedName>
        <fullName evidence="5">S9 family peptidase</fullName>
    </submittedName>
</protein>
<sequence length="729" mass="81909">MRVLLVLLYMPFFVWAQNEKITVSDLTRIKSASSISLSPDGKRAVYAVQTTEPDAEKKWEYNYRTHLWLTDFQNPSRQLTQGEESVSRAIWKDAKTLLFTRPVKGKSQLFQLSLEGGEPRQLTDWKYGIGNPILSPDGSKIVFSVGLSLTELLKDSLFNPSKTVPEWSYEKPGFKDNAFLKSDSKVKPNPDGSLAEIRAFLNQDVVDKKAKVINRLNFQGEATTQPELNFSHICVLELKEGATPKVLTTGFKSVQASAWSFDGKAIYATTGQQANAHPDREQTSKVIRLTPENGQMQDVFQAENQRAFAPLPSWDGQRIALLTSPSEGVNFPKLTIIATSGSAQPITVEFDRSVSNLSWSKDSKYLYFSAQSNGGQPLYRWNVATQKVEQLSDYDSGMLDFDVSADKLVFVKTQVSAPNEVYWISLAKAAKKGKASDLTLAELKTAIQGAKPFTSLNDWVAKKTLSMPEKRTFQNEKGQTVEYWIMKPANVQVGKKYPLLLNMHGGPTAMWGPGEASMWHEFQYFCSQGYGVVYANPRGSGGYGLDFQRGNIKDWGTGPASDVLRAATEAAKESWADTARQVITGGSYAGYLTAWIVGHDHRFKAAFSQRGVYDLTTFLGEGNAWRLVPNYFQYPWLDKTDRVLEANSPYTFVDQIRTPLLIKHGENDLRTGVIQSEMMYKSMKIMGKEVEYVRMPGGTHELSRSGNVRQRIDRMLRIYEFFERYVGTK</sequence>
<dbReference type="AlphaFoldDB" id="A0A2S7ING8"/>
<dbReference type="Gene3D" id="3.40.50.1820">
    <property type="entry name" value="alpha/beta hydrolase"/>
    <property type="match status" value="1"/>
</dbReference>
<dbReference type="Gene3D" id="2.120.10.30">
    <property type="entry name" value="TolB, C-terminal domain"/>
    <property type="match status" value="2"/>
</dbReference>
<proteinExistence type="predicted"/>
<feature type="signal peptide" evidence="3">
    <location>
        <begin position="1"/>
        <end position="16"/>
    </location>
</feature>
<evidence type="ECO:0000256" key="1">
    <source>
        <dbReference type="ARBA" id="ARBA00022801"/>
    </source>
</evidence>
<dbReference type="PANTHER" id="PTHR42776">
    <property type="entry name" value="SERINE PEPTIDASE S9 FAMILY MEMBER"/>
    <property type="match status" value="1"/>
</dbReference>
<dbReference type="SUPFAM" id="SSF82171">
    <property type="entry name" value="DPP6 N-terminal domain-like"/>
    <property type="match status" value="1"/>
</dbReference>
<evidence type="ECO:0000313" key="6">
    <source>
        <dbReference type="Proteomes" id="UP000239590"/>
    </source>
</evidence>
<dbReference type="GO" id="GO:0006508">
    <property type="term" value="P:proteolysis"/>
    <property type="evidence" value="ECO:0007669"/>
    <property type="project" value="InterPro"/>
</dbReference>
<keyword evidence="2" id="KW-0720">Serine protease</keyword>
<evidence type="ECO:0000256" key="3">
    <source>
        <dbReference type="SAM" id="SignalP"/>
    </source>
</evidence>